<evidence type="ECO:0000259" key="3">
    <source>
        <dbReference type="PROSITE" id="PS50977"/>
    </source>
</evidence>
<proteinExistence type="predicted"/>
<dbReference type="Gene3D" id="1.10.357.10">
    <property type="entry name" value="Tetracycline Repressor, domain 2"/>
    <property type="match status" value="1"/>
</dbReference>
<evidence type="ECO:0000313" key="5">
    <source>
        <dbReference type="Proteomes" id="UP000549616"/>
    </source>
</evidence>
<dbReference type="Pfam" id="PF00440">
    <property type="entry name" value="TetR_N"/>
    <property type="match status" value="1"/>
</dbReference>
<sequence>MQIDNRRMTRRRRETRERLIDAAYAVFTENGIRAARIEQICDRAGYTRGAFYSNFASKEDLFLAVYEQEMDARRDRLAKAIEDILAVEPPDRVADVPPLLARIAVLFMDNLVADEDWYLLNAEFFAEALRRVDLRESADAAQGRFHDDLARILDDALARLGMRLLVDARDAVQVIVSLYQTALERALFEGIARPEDNRYVTDILPRALSGLIAPAGETPAP</sequence>
<dbReference type="InterPro" id="IPR050109">
    <property type="entry name" value="HTH-type_TetR-like_transc_reg"/>
</dbReference>
<evidence type="ECO:0000256" key="2">
    <source>
        <dbReference type="PROSITE-ProRule" id="PRU00335"/>
    </source>
</evidence>
<dbReference type="GO" id="GO:0000976">
    <property type="term" value="F:transcription cis-regulatory region binding"/>
    <property type="evidence" value="ECO:0007669"/>
    <property type="project" value="TreeGrafter"/>
</dbReference>
<dbReference type="RefSeq" id="WP_179776612.1">
    <property type="nucleotide sequence ID" value="NZ_JACCFK010000002.1"/>
</dbReference>
<dbReference type="InterPro" id="IPR009057">
    <property type="entry name" value="Homeodomain-like_sf"/>
</dbReference>
<evidence type="ECO:0000313" key="4">
    <source>
        <dbReference type="EMBL" id="NYI92372.1"/>
    </source>
</evidence>
<dbReference type="SUPFAM" id="SSF46689">
    <property type="entry name" value="Homeodomain-like"/>
    <property type="match status" value="1"/>
</dbReference>
<dbReference type="EMBL" id="JACCFK010000002">
    <property type="protein sequence ID" value="NYI92372.1"/>
    <property type="molecule type" value="Genomic_DNA"/>
</dbReference>
<reference evidence="4 5" key="1">
    <citation type="submission" date="2020-07" db="EMBL/GenBank/DDBJ databases">
        <title>Sequencing the genomes of 1000 actinobacteria strains.</title>
        <authorList>
            <person name="Klenk H.-P."/>
        </authorList>
    </citation>
    <scope>NUCLEOTIDE SEQUENCE [LARGE SCALE GENOMIC DNA]</scope>
    <source>
        <strain evidence="4 5">DSM 104006</strain>
    </source>
</reference>
<dbReference type="PROSITE" id="PS50977">
    <property type="entry name" value="HTH_TETR_2"/>
    <property type="match status" value="1"/>
</dbReference>
<keyword evidence="1 2" id="KW-0238">DNA-binding</keyword>
<dbReference type="PANTHER" id="PTHR30055">
    <property type="entry name" value="HTH-TYPE TRANSCRIPTIONAL REGULATOR RUTR"/>
    <property type="match status" value="1"/>
</dbReference>
<dbReference type="GO" id="GO:0003700">
    <property type="term" value="F:DNA-binding transcription factor activity"/>
    <property type="evidence" value="ECO:0007669"/>
    <property type="project" value="TreeGrafter"/>
</dbReference>
<dbReference type="PANTHER" id="PTHR30055:SF241">
    <property type="entry name" value="TRANSCRIPTIONAL REGULATORY PROTEIN"/>
    <property type="match status" value="1"/>
</dbReference>
<organism evidence="4 5">
    <name type="scientific">Amycolatopsis endophytica</name>
    <dbReference type="NCBI Taxonomy" id="860233"/>
    <lineage>
        <taxon>Bacteria</taxon>
        <taxon>Bacillati</taxon>
        <taxon>Actinomycetota</taxon>
        <taxon>Actinomycetes</taxon>
        <taxon>Pseudonocardiales</taxon>
        <taxon>Pseudonocardiaceae</taxon>
        <taxon>Amycolatopsis</taxon>
    </lineage>
</organism>
<dbReference type="InterPro" id="IPR001647">
    <property type="entry name" value="HTH_TetR"/>
</dbReference>
<accession>A0A853BC94</accession>
<dbReference type="Proteomes" id="UP000549616">
    <property type="component" value="Unassembled WGS sequence"/>
</dbReference>
<gene>
    <name evidence="4" type="ORF">HNR02_005747</name>
</gene>
<feature type="domain" description="HTH tetR-type" evidence="3">
    <location>
        <begin position="13"/>
        <end position="73"/>
    </location>
</feature>
<name>A0A853BC94_9PSEU</name>
<protein>
    <submittedName>
        <fullName evidence="4">AcrR family transcriptional regulator</fullName>
    </submittedName>
</protein>
<feature type="DNA-binding region" description="H-T-H motif" evidence="2">
    <location>
        <begin position="36"/>
        <end position="55"/>
    </location>
</feature>
<dbReference type="AlphaFoldDB" id="A0A853BC94"/>
<keyword evidence="5" id="KW-1185">Reference proteome</keyword>
<comment type="caution">
    <text evidence="4">The sequence shown here is derived from an EMBL/GenBank/DDBJ whole genome shotgun (WGS) entry which is preliminary data.</text>
</comment>
<evidence type="ECO:0000256" key="1">
    <source>
        <dbReference type="ARBA" id="ARBA00023125"/>
    </source>
</evidence>
<dbReference type="PRINTS" id="PR00455">
    <property type="entry name" value="HTHTETR"/>
</dbReference>